<keyword evidence="11" id="KW-1185">Reference proteome</keyword>
<dbReference type="Pfam" id="PF00512">
    <property type="entry name" value="HisKA"/>
    <property type="match status" value="1"/>
</dbReference>
<evidence type="ECO:0000256" key="5">
    <source>
        <dbReference type="ARBA" id="ARBA00022741"/>
    </source>
</evidence>
<keyword evidence="7" id="KW-0067">ATP-binding</keyword>
<dbReference type="PROSITE" id="PS50109">
    <property type="entry name" value="HIS_KIN"/>
    <property type="match status" value="1"/>
</dbReference>
<keyword evidence="6" id="KW-0418">Kinase</keyword>
<keyword evidence="8" id="KW-0902">Two-component regulatory system</keyword>
<dbReference type="Pfam" id="PF02518">
    <property type="entry name" value="HATPase_c"/>
    <property type="match status" value="1"/>
</dbReference>
<evidence type="ECO:0000256" key="7">
    <source>
        <dbReference type="ARBA" id="ARBA00022840"/>
    </source>
</evidence>
<dbReference type="InterPro" id="IPR036890">
    <property type="entry name" value="HATPase_C_sf"/>
</dbReference>
<dbReference type="PANTHER" id="PTHR43065">
    <property type="entry name" value="SENSOR HISTIDINE KINASE"/>
    <property type="match status" value="1"/>
</dbReference>
<dbReference type="RefSeq" id="WP_066421023.1">
    <property type="nucleotide sequence ID" value="NZ_CP018866.1"/>
</dbReference>
<dbReference type="EC" id="2.7.13.3" evidence="2"/>
<protein>
    <recommendedName>
        <fullName evidence="2">histidine kinase</fullName>
        <ecNumber evidence="2">2.7.13.3</ecNumber>
    </recommendedName>
</protein>
<evidence type="ECO:0000256" key="4">
    <source>
        <dbReference type="ARBA" id="ARBA00022679"/>
    </source>
</evidence>
<evidence type="ECO:0000256" key="1">
    <source>
        <dbReference type="ARBA" id="ARBA00000085"/>
    </source>
</evidence>
<evidence type="ECO:0000256" key="6">
    <source>
        <dbReference type="ARBA" id="ARBA00022777"/>
    </source>
</evidence>
<dbReference type="SMART" id="SM00387">
    <property type="entry name" value="HATPase_c"/>
    <property type="match status" value="1"/>
</dbReference>
<keyword evidence="5" id="KW-0547">Nucleotide-binding</keyword>
<dbReference type="Proteomes" id="UP000215224">
    <property type="component" value="Chromosome"/>
</dbReference>
<evidence type="ECO:0000313" key="11">
    <source>
        <dbReference type="Proteomes" id="UP000215224"/>
    </source>
</evidence>
<dbReference type="InterPro" id="IPR004358">
    <property type="entry name" value="Sig_transdc_His_kin-like_C"/>
</dbReference>
<dbReference type="CDD" id="cd00075">
    <property type="entry name" value="HATPase"/>
    <property type="match status" value="1"/>
</dbReference>
<dbReference type="Gene3D" id="3.30.565.10">
    <property type="entry name" value="Histidine kinase-like ATPase, C-terminal domain"/>
    <property type="match status" value="1"/>
</dbReference>
<dbReference type="PRINTS" id="PR00344">
    <property type="entry name" value="BCTRLSENSOR"/>
</dbReference>
<dbReference type="PANTHER" id="PTHR43065:SF34">
    <property type="entry name" value="SPORULATION KINASE A"/>
    <property type="match status" value="1"/>
</dbReference>
<dbReference type="SUPFAM" id="SSF55874">
    <property type="entry name" value="ATPase domain of HSP90 chaperone/DNA topoisomerase II/histidine kinase"/>
    <property type="match status" value="1"/>
</dbReference>
<dbReference type="SMART" id="SM00388">
    <property type="entry name" value="HisKA"/>
    <property type="match status" value="1"/>
</dbReference>
<dbReference type="InterPro" id="IPR003661">
    <property type="entry name" value="HisK_dim/P_dom"/>
</dbReference>
<dbReference type="InterPro" id="IPR005467">
    <property type="entry name" value="His_kinase_dom"/>
</dbReference>
<dbReference type="SUPFAM" id="SSF47384">
    <property type="entry name" value="Homodimeric domain of signal transducing histidine kinase"/>
    <property type="match status" value="1"/>
</dbReference>
<gene>
    <name evidence="10" type="ORF">BC6307_15490</name>
</gene>
<dbReference type="CDD" id="cd00082">
    <property type="entry name" value="HisKA"/>
    <property type="match status" value="1"/>
</dbReference>
<dbReference type="InterPro" id="IPR003594">
    <property type="entry name" value="HATPase_dom"/>
</dbReference>
<dbReference type="KEGG" id="bcoh:BC6307_15490"/>
<evidence type="ECO:0000313" key="10">
    <source>
        <dbReference type="EMBL" id="AST92593.1"/>
    </source>
</evidence>
<evidence type="ECO:0000256" key="8">
    <source>
        <dbReference type="ARBA" id="ARBA00023012"/>
    </source>
</evidence>
<evidence type="ECO:0000256" key="3">
    <source>
        <dbReference type="ARBA" id="ARBA00022553"/>
    </source>
</evidence>
<organism evidence="10 11">
    <name type="scientific">Sutcliffiella cohnii</name>
    <dbReference type="NCBI Taxonomy" id="33932"/>
    <lineage>
        <taxon>Bacteria</taxon>
        <taxon>Bacillati</taxon>
        <taxon>Bacillota</taxon>
        <taxon>Bacilli</taxon>
        <taxon>Bacillales</taxon>
        <taxon>Bacillaceae</taxon>
        <taxon>Sutcliffiella</taxon>
    </lineage>
</organism>
<keyword evidence="4" id="KW-0808">Transferase</keyword>
<dbReference type="Pfam" id="PF13188">
    <property type="entry name" value="PAS_8"/>
    <property type="match status" value="1"/>
</dbReference>
<dbReference type="GO" id="GO:0000155">
    <property type="term" value="F:phosphorelay sensor kinase activity"/>
    <property type="evidence" value="ECO:0007669"/>
    <property type="project" value="InterPro"/>
</dbReference>
<comment type="catalytic activity">
    <reaction evidence="1">
        <text>ATP + protein L-histidine = ADP + protein N-phospho-L-histidine.</text>
        <dbReference type="EC" id="2.7.13.3"/>
    </reaction>
</comment>
<evidence type="ECO:0000259" key="9">
    <source>
        <dbReference type="PROSITE" id="PS50109"/>
    </source>
</evidence>
<dbReference type="EMBL" id="CP018866">
    <property type="protein sequence ID" value="AST92593.1"/>
    <property type="molecule type" value="Genomic_DNA"/>
</dbReference>
<feature type="domain" description="Histidine kinase" evidence="9">
    <location>
        <begin position="253"/>
        <end position="458"/>
    </location>
</feature>
<dbReference type="Gene3D" id="1.10.287.130">
    <property type="match status" value="1"/>
</dbReference>
<keyword evidence="3" id="KW-0597">Phosphoprotein</keyword>
<accession>A0A223KTE3</accession>
<evidence type="ECO:0000256" key="2">
    <source>
        <dbReference type="ARBA" id="ARBA00012438"/>
    </source>
</evidence>
<name>A0A223KTE3_9BACI</name>
<dbReference type="InterPro" id="IPR036097">
    <property type="entry name" value="HisK_dim/P_sf"/>
</dbReference>
<reference evidence="10 11" key="1">
    <citation type="submission" date="2016-12" db="EMBL/GenBank/DDBJ databases">
        <title>The whole genome sequencing and assembly of Bacillus cohnii DSM 6307T strain.</title>
        <authorList>
            <person name="Lee Y.-J."/>
            <person name="Yi H."/>
            <person name="Bahn Y.-S."/>
            <person name="Kim J.F."/>
            <person name="Lee D.-W."/>
        </authorList>
    </citation>
    <scope>NUCLEOTIDE SEQUENCE [LARGE SCALE GENOMIC DNA]</scope>
    <source>
        <strain evidence="10 11">DSM 6307</strain>
    </source>
</reference>
<proteinExistence type="predicted"/>
<dbReference type="GO" id="GO:0005524">
    <property type="term" value="F:ATP binding"/>
    <property type="evidence" value="ECO:0007669"/>
    <property type="project" value="UniProtKB-KW"/>
</dbReference>
<dbReference type="InterPro" id="IPR000014">
    <property type="entry name" value="PAS"/>
</dbReference>
<dbReference type="AlphaFoldDB" id="A0A223KTE3"/>
<dbReference type="STRING" id="1314751.GCA_001591425_04619"/>
<sequence>MSLEIDKHSVFCGLSKEFQFVLTLNGVIEEINSHAKDLSTKYNVSTGDSFYALFPFDLKEMVFTFLSEIIHNKGEVVEETFVCSTNESFQYRGKCVGEKIYITGYEMERKNLFSSLRYESELKLENFVLNTLDNAMLILGKNGHILFMNDRCAEILGLGDKGKQYWDNSFYDLKTDTTIQQMMLDSYESVKITKQFQEKYCYEDEQLYQMQGFFDEEKQEVFIVIHDRSYQQKFENLLIYKQQMESVSQISAGIAHELRNPLSVIKGFLQLSRKTNNWDKYYDTVMGEINRMNSLLEDFLSVSRKKIKKQLMKPHEVLASLEYIFQSECSLHNINFISSIEEVEGSIFINETMLKQVMLNLLRNAIEAFLPEQKNKEFQLECKSEDNLIKIIVSDNGRGIPEEIMEKIGTPFFTTKDKGNGLGLPLCKKIVEDHEGDMKVTSEVGIGTTFEISIPIKY</sequence>